<feature type="chain" id="PRO_5011509809" evidence="1">
    <location>
        <begin position="18"/>
        <end position="201"/>
    </location>
</feature>
<organism evidence="2 3">
    <name type="scientific">Thermoflexibacter ruber</name>
    <dbReference type="NCBI Taxonomy" id="1003"/>
    <lineage>
        <taxon>Bacteria</taxon>
        <taxon>Pseudomonadati</taxon>
        <taxon>Bacteroidota</taxon>
        <taxon>Cytophagia</taxon>
        <taxon>Cytophagales</taxon>
        <taxon>Thermoflexibacteraceae</taxon>
        <taxon>Thermoflexibacter</taxon>
    </lineage>
</organism>
<evidence type="ECO:0000313" key="3">
    <source>
        <dbReference type="Proteomes" id="UP000199513"/>
    </source>
</evidence>
<feature type="signal peptide" evidence="1">
    <location>
        <begin position="1"/>
        <end position="17"/>
    </location>
</feature>
<accession>A0A1I2KCQ6</accession>
<gene>
    <name evidence="2" type="ORF">SAMN04488541_11051</name>
</gene>
<dbReference type="Proteomes" id="UP000199513">
    <property type="component" value="Unassembled WGS sequence"/>
</dbReference>
<dbReference type="EMBL" id="FONY01000105">
    <property type="protein sequence ID" value="SFF64233.1"/>
    <property type="molecule type" value="Genomic_DNA"/>
</dbReference>
<evidence type="ECO:0000256" key="1">
    <source>
        <dbReference type="SAM" id="SignalP"/>
    </source>
</evidence>
<proteinExistence type="predicted"/>
<keyword evidence="1" id="KW-0732">Signal</keyword>
<protein>
    <submittedName>
        <fullName evidence="2">Opacity protein</fullName>
    </submittedName>
</protein>
<evidence type="ECO:0000313" key="2">
    <source>
        <dbReference type="EMBL" id="SFF64233.1"/>
    </source>
</evidence>
<sequence length="201" mass="23075">MKKLIILFLLASNFAFAQDHKDLMISLGIGMIGSPSGRYFKSPEVGLGYAIDANYFIKKRHIFSLNYTTGNHEYVSRFNEDISKSTAVSFFPTSKVEFRSFSLMYKYRVIDINRFSMALGTGLGILTHLSRFPLYEENNNFWQFQSFAFAGSSNLAFPFKAELSFNISQHWTVGVESGIFLMPDFPWSGFHLLPRVSYIFR</sequence>
<reference evidence="2 3" key="1">
    <citation type="submission" date="2016-10" db="EMBL/GenBank/DDBJ databases">
        <authorList>
            <person name="de Groot N.N."/>
        </authorList>
    </citation>
    <scope>NUCLEOTIDE SEQUENCE [LARGE SCALE GENOMIC DNA]</scope>
    <source>
        <strain>GEY</strain>
        <strain evidence="3">DSM 9560</strain>
    </source>
</reference>
<keyword evidence="3" id="KW-1185">Reference proteome</keyword>
<dbReference type="RefSeq" id="WP_091549643.1">
    <property type="nucleotide sequence ID" value="NZ_FONY01000105.1"/>
</dbReference>
<name>A0A1I2KCQ6_9BACT</name>
<dbReference type="AlphaFoldDB" id="A0A1I2KCQ6"/>